<dbReference type="PANTHER" id="PTHR34562:SF8">
    <property type="entry name" value="WPP DOMAIN-INTERACTING PROTEIN 1"/>
    <property type="match status" value="1"/>
</dbReference>
<feature type="compositionally biased region" description="Basic and acidic residues" evidence="2">
    <location>
        <begin position="228"/>
        <end position="248"/>
    </location>
</feature>
<dbReference type="Gramene" id="Kaladp0076s0364.2.v1.1">
    <property type="protein sequence ID" value="Kaladp0076s0364.2.v1.1"/>
    <property type="gene ID" value="Kaladp0076s0364.v1.1"/>
</dbReference>
<feature type="compositionally biased region" description="Polar residues" evidence="2">
    <location>
        <begin position="59"/>
        <end position="69"/>
    </location>
</feature>
<name>A0A7N0UNX4_KALFE</name>
<dbReference type="Proteomes" id="UP000594263">
    <property type="component" value="Unplaced"/>
</dbReference>
<feature type="compositionally biased region" description="Polar residues" evidence="2">
    <location>
        <begin position="321"/>
        <end position="333"/>
    </location>
</feature>
<dbReference type="Gramene" id="Kaladp0076s0364.1.v1.1">
    <property type="protein sequence ID" value="Kaladp0076s0364.1.v1.1"/>
    <property type="gene ID" value="Kaladp0076s0364.v1.1"/>
</dbReference>
<dbReference type="InterPro" id="IPR044696">
    <property type="entry name" value="WIP1/2/3"/>
</dbReference>
<dbReference type="PANTHER" id="PTHR34562">
    <property type="entry name" value="WPP DOMAIN-INTERACTING PROTEIN 2"/>
    <property type="match status" value="1"/>
</dbReference>
<evidence type="ECO:0000256" key="2">
    <source>
        <dbReference type="SAM" id="MobiDB-lite"/>
    </source>
</evidence>
<feature type="compositionally biased region" description="Low complexity" evidence="2">
    <location>
        <begin position="21"/>
        <end position="37"/>
    </location>
</feature>
<protein>
    <submittedName>
        <fullName evidence="3">Uncharacterized protein</fullName>
    </submittedName>
</protein>
<proteinExistence type="predicted"/>
<dbReference type="AlphaFoldDB" id="A0A7N0UNX4"/>
<sequence>MDLQGEQLGSDSVKDNEAVPDSLAAAGSGNDGDSSGSCVNERVDNQVGSGHLTDKHSQNEQQPCSPGMNSTSPGASGGSAPKKGYGLKKWRRIRREDVITNISSSLDTGKVLKRGLSASNNPMSPILQLVEEKQGTGNFVSPVTTLGKKLGGVNYFPAQASSSTAFAIGAGSENSEDRSSKSSTAASVPRHGFDMPSTSPLSRDKNKPKNLSGKGLSNSTQRGQLGKGRADPGKKPRGGERVKYEKENSYSSMESDSRSSNFVFMRATNGRQIKASINYNEDSDEDAPSEPHDHATYHEASARESEDISSSGLGADLSWEANDQNGGNHQSPARQDPLVDSVLTLNSVQEALEQELQKFKELGKESYFISADLAFIVSSSDSLTDEGLAQNGSGSLNLTEKISYLESQLEEARDALRGKDSKVSELEATLSSACAHKGDTKNDAQDQEAAEKLEADLETLFEQKLEADIKYLATANALQDARHAAMNPETLSAEQMALAEEQSKLRNMPEQTECKVRKINKQAKGRETFTENVVGAEEASPVNKSIIKLVGYSLAQLLMLLLVALWAVYLQPVCDSGVVIPT</sequence>
<feature type="compositionally biased region" description="Basic and acidic residues" evidence="2">
    <location>
        <begin position="289"/>
        <end position="306"/>
    </location>
</feature>
<feature type="region of interest" description="Disordered" evidence="2">
    <location>
        <begin position="169"/>
        <end position="258"/>
    </location>
</feature>
<organism evidence="3 4">
    <name type="scientific">Kalanchoe fedtschenkoi</name>
    <name type="common">Lavender scallops</name>
    <name type="synonym">South American air plant</name>
    <dbReference type="NCBI Taxonomy" id="63787"/>
    <lineage>
        <taxon>Eukaryota</taxon>
        <taxon>Viridiplantae</taxon>
        <taxon>Streptophyta</taxon>
        <taxon>Embryophyta</taxon>
        <taxon>Tracheophyta</taxon>
        <taxon>Spermatophyta</taxon>
        <taxon>Magnoliopsida</taxon>
        <taxon>eudicotyledons</taxon>
        <taxon>Gunneridae</taxon>
        <taxon>Pentapetalae</taxon>
        <taxon>Saxifragales</taxon>
        <taxon>Crassulaceae</taxon>
        <taxon>Kalanchoe</taxon>
    </lineage>
</organism>
<dbReference type="EnsemblPlants" id="Kaladp0076s0364.2.v1.1">
    <property type="protein sequence ID" value="Kaladp0076s0364.2.v1.1"/>
    <property type="gene ID" value="Kaladp0076s0364.v1.1"/>
</dbReference>
<feature type="region of interest" description="Disordered" evidence="2">
    <location>
        <begin position="280"/>
        <end position="335"/>
    </location>
</feature>
<dbReference type="EnsemblPlants" id="Kaladp0076s0364.1.v1.1">
    <property type="protein sequence ID" value="Kaladp0076s0364.1.v1.1"/>
    <property type="gene ID" value="Kaladp0076s0364.v1.1"/>
</dbReference>
<accession>A0A7N0UNX4</accession>
<dbReference type="OMA" id="MQRRVCK"/>
<evidence type="ECO:0000256" key="1">
    <source>
        <dbReference type="SAM" id="Coils"/>
    </source>
</evidence>
<keyword evidence="4" id="KW-1185">Reference proteome</keyword>
<keyword evidence="1" id="KW-0175">Coiled coil</keyword>
<evidence type="ECO:0000313" key="3">
    <source>
        <dbReference type="EnsemblPlants" id="Kaladp0076s0364.2.v1.1"/>
    </source>
</evidence>
<reference evidence="3" key="1">
    <citation type="submission" date="2021-01" db="UniProtKB">
        <authorList>
            <consortium name="EnsemblPlants"/>
        </authorList>
    </citation>
    <scope>IDENTIFICATION</scope>
</reference>
<feature type="region of interest" description="Disordered" evidence="2">
    <location>
        <begin position="1"/>
        <end position="90"/>
    </location>
</feature>
<feature type="coiled-coil region" evidence="1">
    <location>
        <begin position="395"/>
        <end position="470"/>
    </location>
</feature>
<feature type="compositionally biased region" description="Low complexity" evidence="2">
    <location>
        <begin position="70"/>
        <end position="84"/>
    </location>
</feature>
<evidence type="ECO:0000313" key="4">
    <source>
        <dbReference type="Proteomes" id="UP000594263"/>
    </source>
</evidence>
<feature type="compositionally biased region" description="Low complexity" evidence="2">
    <location>
        <begin position="249"/>
        <end position="258"/>
    </location>
</feature>